<dbReference type="Proteomes" id="UP001370490">
    <property type="component" value="Unassembled WGS sequence"/>
</dbReference>
<keyword evidence="1" id="KW-0479">Metal-binding</keyword>
<accession>A0AAN8UKU9</accession>
<keyword evidence="3" id="KW-0862">Zinc</keyword>
<comment type="caution">
    <text evidence="4">The sequence shown here is derived from an EMBL/GenBank/DDBJ whole genome shotgun (WGS) entry which is preliminary data.</text>
</comment>
<protein>
    <recommendedName>
        <fullName evidence="6">Zinc finger C3HC4 RING-type domain-containing protein</fullName>
    </recommendedName>
</protein>
<proteinExistence type="predicted"/>
<evidence type="ECO:0000256" key="2">
    <source>
        <dbReference type="ARBA" id="ARBA00022771"/>
    </source>
</evidence>
<dbReference type="EMBL" id="JBAMMX010000025">
    <property type="protein sequence ID" value="KAK6914629.1"/>
    <property type="molecule type" value="Genomic_DNA"/>
</dbReference>
<dbReference type="PROSITE" id="PS00518">
    <property type="entry name" value="ZF_RING_1"/>
    <property type="match status" value="1"/>
</dbReference>
<evidence type="ECO:0000256" key="3">
    <source>
        <dbReference type="ARBA" id="ARBA00022833"/>
    </source>
</evidence>
<evidence type="ECO:0000313" key="5">
    <source>
        <dbReference type="Proteomes" id="UP001370490"/>
    </source>
</evidence>
<dbReference type="InterPro" id="IPR013083">
    <property type="entry name" value="Znf_RING/FYVE/PHD"/>
</dbReference>
<dbReference type="Gene3D" id="3.30.40.10">
    <property type="entry name" value="Zinc/RING finger domain, C3HC4 (zinc finger)"/>
    <property type="match status" value="1"/>
</dbReference>
<evidence type="ECO:0000313" key="4">
    <source>
        <dbReference type="EMBL" id="KAK6914629.1"/>
    </source>
</evidence>
<name>A0AAN8UKU9_9MAGN</name>
<keyword evidence="5" id="KW-1185">Reference proteome</keyword>
<reference evidence="4 5" key="1">
    <citation type="submission" date="2023-12" db="EMBL/GenBank/DDBJ databases">
        <title>A high-quality genome assembly for Dillenia turbinata (Dilleniales).</title>
        <authorList>
            <person name="Chanderbali A."/>
        </authorList>
    </citation>
    <scope>NUCLEOTIDE SEQUENCE [LARGE SCALE GENOMIC DNA]</scope>
    <source>
        <strain evidence="4">LSX21</strain>
        <tissue evidence="4">Leaf</tissue>
    </source>
</reference>
<dbReference type="SUPFAM" id="SSF57850">
    <property type="entry name" value="RING/U-box"/>
    <property type="match status" value="1"/>
</dbReference>
<evidence type="ECO:0000256" key="1">
    <source>
        <dbReference type="ARBA" id="ARBA00022723"/>
    </source>
</evidence>
<dbReference type="GO" id="GO:0008270">
    <property type="term" value="F:zinc ion binding"/>
    <property type="evidence" value="ECO:0007669"/>
    <property type="project" value="UniProtKB-KW"/>
</dbReference>
<dbReference type="AlphaFoldDB" id="A0AAN8UKU9"/>
<dbReference type="InterPro" id="IPR017907">
    <property type="entry name" value="Znf_RING_CS"/>
</dbReference>
<organism evidence="4 5">
    <name type="scientific">Dillenia turbinata</name>
    <dbReference type="NCBI Taxonomy" id="194707"/>
    <lineage>
        <taxon>Eukaryota</taxon>
        <taxon>Viridiplantae</taxon>
        <taxon>Streptophyta</taxon>
        <taxon>Embryophyta</taxon>
        <taxon>Tracheophyta</taxon>
        <taxon>Spermatophyta</taxon>
        <taxon>Magnoliopsida</taxon>
        <taxon>eudicotyledons</taxon>
        <taxon>Gunneridae</taxon>
        <taxon>Pentapetalae</taxon>
        <taxon>Dilleniales</taxon>
        <taxon>Dilleniaceae</taxon>
        <taxon>Dillenia</taxon>
    </lineage>
</organism>
<gene>
    <name evidence="4" type="ORF">RJ641_019746</name>
</gene>
<evidence type="ECO:0008006" key="6">
    <source>
        <dbReference type="Google" id="ProtNLM"/>
    </source>
</evidence>
<sequence>MFQNNCCSHSFCLDCISKYVAAKIRENLVDVKCPGSKCAGVLQPCSCQSIRQCSLRRLRIGKGVLSAVSMLRKRAAICTFPAGIDRFSVNVVNL</sequence>
<keyword evidence="2" id="KW-0863">Zinc-finger</keyword>